<dbReference type="EMBL" id="CP110431">
    <property type="protein sequence ID" value="WAQ89899.1"/>
    <property type="molecule type" value="Genomic_DNA"/>
</dbReference>
<dbReference type="GeneID" id="77802410"/>
<dbReference type="Proteomes" id="UP001164743">
    <property type="component" value="Chromosome 11A"/>
</dbReference>
<evidence type="ECO:0008006" key="4">
    <source>
        <dbReference type="Google" id="ProtNLM"/>
    </source>
</evidence>
<proteinExistence type="predicted"/>
<keyword evidence="3" id="KW-1185">Reference proteome</keyword>
<evidence type="ECO:0000313" key="2">
    <source>
        <dbReference type="EMBL" id="WAQ89899.1"/>
    </source>
</evidence>
<protein>
    <recommendedName>
        <fullName evidence="4">REM-1 domain-containing protein</fullName>
    </recommendedName>
</protein>
<organism evidence="2 3">
    <name type="scientific">Puccinia triticina</name>
    <dbReference type="NCBI Taxonomy" id="208348"/>
    <lineage>
        <taxon>Eukaryota</taxon>
        <taxon>Fungi</taxon>
        <taxon>Dikarya</taxon>
        <taxon>Basidiomycota</taxon>
        <taxon>Pucciniomycotina</taxon>
        <taxon>Pucciniomycetes</taxon>
        <taxon>Pucciniales</taxon>
        <taxon>Pucciniaceae</taxon>
        <taxon>Puccinia</taxon>
    </lineage>
</organism>
<gene>
    <name evidence="2" type="ORF">PtA15_11A591</name>
</gene>
<accession>A0ABY7CX66</accession>
<dbReference type="RefSeq" id="XP_053025454.1">
    <property type="nucleotide sequence ID" value="XM_053161515.1"/>
</dbReference>
<feature type="region of interest" description="Disordered" evidence="1">
    <location>
        <begin position="78"/>
        <end position="106"/>
    </location>
</feature>
<sequence length="106" mass="12051">MATFYAMQLRDANKTIESLCNKINRLRMGDQAKSNELKEKMTELRIENQSLKSKIELMHMMSSNHLFSSQPVPFSRMNYQGSNVHNGLPTASSSTSHSMNELDPTL</sequence>
<feature type="compositionally biased region" description="Polar residues" evidence="1">
    <location>
        <begin position="78"/>
        <end position="99"/>
    </location>
</feature>
<evidence type="ECO:0000256" key="1">
    <source>
        <dbReference type="SAM" id="MobiDB-lite"/>
    </source>
</evidence>
<evidence type="ECO:0000313" key="3">
    <source>
        <dbReference type="Proteomes" id="UP001164743"/>
    </source>
</evidence>
<reference evidence="2" key="1">
    <citation type="submission" date="2022-10" db="EMBL/GenBank/DDBJ databases">
        <title>Puccinia triticina Genome sequencing and assembly.</title>
        <authorList>
            <person name="Li C."/>
        </authorList>
    </citation>
    <scope>NUCLEOTIDE SEQUENCE</scope>
    <source>
        <strain evidence="2">Pt15</strain>
    </source>
</reference>
<name>A0ABY7CX66_9BASI</name>